<protein>
    <recommendedName>
        <fullName evidence="4">Peroxin 20</fullName>
    </recommendedName>
</protein>
<feature type="compositionally biased region" description="Basic and acidic residues" evidence="1">
    <location>
        <begin position="14"/>
        <end position="35"/>
    </location>
</feature>
<name>A0A8K0SM47_9HYPO</name>
<evidence type="ECO:0000313" key="2">
    <source>
        <dbReference type="EMBL" id="KAH7312224.1"/>
    </source>
</evidence>
<organism evidence="2 3">
    <name type="scientific">Stachybotrys elegans</name>
    <dbReference type="NCBI Taxonomy" id="80388"/>
    <lineage>
        <taxon>Eukaryota</taxon>
        <taxon>Fungi</taxon>
        <taxon>Dikarya</taxon>
        <taxon>Ascomycota</taxon>
        <taxon>Pezizomycotina</taxon>
        <taxon>Sordariomycetes</taxon>
        <taxon>Hypocreomycetidae</taxon>
        <taxon>Hypocreales</taxon>
        <taxon>Stachybotryaceae</taxon>
        <taxon>Stachybotrys</taxon>
    </lineage>
</organism>
<gene>
    <name evidence="2" type="ORF">B0I35DRAFT_480698</name>
</gene>
<proteinExistence type="predicted"/>
<dbReference type="EMBL" id="JAGPNK010000010">
    <property type="protein sequence ID" value="KAH7312224.1"/>
    <property type="molecule type" value="Genomic_DNA"/>
</dbReference>
<evidence type="ECO:0000256" key="1">
    <source>
        <dbReference type="SAM" id="MobiDB-lite"/>
    </source>
</evidence>
<accession>A0A8K0SM47</accession>
<dbReference type="OrthoDB" id="5407351at2759"/>
<comment type="caution">
    <text evidence="2">The sequence shown here is derived from an EMBL/GenBank/DDBJ whole genome shotgun (WGS) entry which is preliminary data.</text>
</comment>
<evidence type="ECO:0008006" key="4">
    <source>
        <dbReference type="Google" id="ProtNLM"/>
    </source>
</evidence>
<reference evidence="2" key="1">
    <citation type="journal article" date="2021" name="Nat. Commun.">
        <title>Genetic determinants of endophytism in the Arabidopsis root mycobiome.</title>
        <authorList>
            <person name="Mesny F."/>
            <person name="Miyauchi S."/>
            <person name="Thiergart T."/>
            <person name="Pickel B."/>
            <person name="Atanasova L."/>
            <person name="Karlsson M."/>
            <person name="Huettel B."/>
            <person name="Barry K.W."/>
            <person name="Haridas S."/>
            <person name="Chen C."/>
            <person name="Bauer D."/>
            <person name="Andreopoulos W."/>
            <person name="Pangilinan J."/>
            <person name="LaButti K."/>
            <person name="Riley R."/>
            <person name="Lipzen A."/>
            <person name="Clum A."/>
            <person name="Drula E."/>
            <person name="Henrissat B."/>
            <person name="Kohler A."/>
            <person name="Grigoriev I.V."/>
            <person name="Martin F.M."/>
            <person name="Hacquard S."/>
        </authorList>
    </citation>
    <scope>NUCLEOTIDE SEQUENCE</scope>
    <source>
        <strain evidence="2">MPI-CAGE-CH-0235</strain>
    </source>
</reference>
<sequence length="339" mass="36135">MADASCSGTNPFKRLVDQQNRDLSHHQDRLQDHAGRSQGAFRSAQQNSQAQDGFSAFVDGSSSAIHHDPASRLAAHAAALDPAHVHPSFRPAQSPAAFAPPPQAVPNVSNWAADFQRFSQAQQLPRQQPAAAAFAPQVAQQPNFQAAFGQAFPGGAGGGMMAANAFPAFQQPAATQPDFDQEMNRWMASYGAGGGAGMQEVDAMMDQVARELELNQAALDEAAQQVSEPAAAAAAPTAERFTDLETPEIGNLSLGPEPEQQQQLQSEPEVSDAKAAKSAVSEAAKQLLESVQHEDGEKWKNSTFLSLMRDFRDGRKDIVDNEIRQMEPGPGDAALKAVD</sequence>
<feature type="region of interest" description="Disordered" evidence="1">
    <location>
        <begin position="221"/>
        <end position="282"/>
    </location>
</feature>
<feature type="compositionally biased region" description="Low complexity" evidence="1">
    <location>
        <begin position="221"/>
        <end position="239"/>
    </location>
</feature>
<dbReference type="Proteomes" id="UP000813444">
    <property type="component" value="Unassembled WGS sequence"/>
</dbReference>
<feature type="compositionally biased region" description="Polar residues" evidence="1">
    <location>
        <begin position="1"/>
        <end position="10"/>
    </location>
</feature>
<feature type="region of interest" description="Disordered" evidence="1">
    <location>
        <begin position="1"/>
        <end position="51"/>
    </location>
</feature>
<keyword evidence="3" id="KW-1185">Reference proteome</keyword>
<feature type="compositionally biased region" description="Low complexity" evidence="1">
    <location>
        <begin position="252"/>
        <end position="268"/>
    </location>
</feature>
<dbReference type="AlphaFoldDB" id="A0A8K0SM47"/>
<evidence type="ECO:0000313" key="3">
    <source>
        <dbReference type="Proteomes" id="UP000813444"/>
    </source>
</evidence>